<dbReference type="SUPFAM" id="SSF55729">
    <property type="entry name" value="Acyl-CoA N-acyltransferases (Nat)"/>
    <property type="match status" value="1"/>
</dbReference>
<dbReference type="EMBL" id="BAVZ01000011">
    <property type="protein sequence ID" value="GAF09423.1"/>
    <property type="molecule type" value="Genomic_DNA"/>
</dbReference>
<reference evidence="2 3" key="1">
    <citation type="journal article" date="2014" name="Genome Announc.">
        <title>Draft Genome Sequence of Paenibacillus pini JCM 16418T, Isolated from the Rhizosphere of Pine Tree.</title>
        <authorList>
            <person name="Yuki M."/>
            <person name="Oshima K."/>
            <person name="Suda W."/>
            <person name="Oshida Y."/>
            <person name="Kitamura K."/>
            <person name="Iida Y."/>
            <person name="Hattori M."/>
            <person name="Ohkuma M."/>
        </authorList>
    </citation>
    <scope>NUCLEOTIDE SEQUENCE [LARGE SCALE GENOMIC DNA]</scope>
    <source>
        <strain evidence="2 3">JCM 16418</strain>
    </source>
</reference>
<comment type="caution">
    <text evidence="2">The sequence shown here is derived from an EMBL/GenBank/DDBJ whole genome shotgun (WGS) entry which is preliminary data.</text>
</comment>
<feature type="domain" description="N-acetyltransferase" evidence="1">
    <location>
        <begin position="1"/>
        <end position="126"/>
    </location>
</feature>
<organism evidence="2 3">
    <name type="scientific">Paenibacillus pini JCM 16418</name>
    <dbReference type="NCBI Taxonomy" id="1236976"/>
    <lineage>
        <taxon>Bacteria</taxon>
        <taxon>Bacillati</taxon>
        <taxon>Bacillota</taxon>
        <taxon>Bacilli</taxon>
        <taxon>Bacillales</taxon>
        <taxon>Paenibacillaceae</taxon>
        <taxon>Paenibacillus</taxon>
    </lineage>
</organism>
<evidence type="ECO:0000313" key="2">
    <source>
        <dbReference type="EMBL" id="GAF09423.1"/>
    </source>
</evidence>
<evidence type="ECO:0000313" key="3">
    <source>
        <dbReference type="Proteomes" id="UP000019364"/>
    </source>
</evidence>
<dbReference type="AlphaFoldDB" id="W7YP84"/>
<dbReference type="InterPro" id="IPR000182">
    <property type="entry name" value="GNAT_dom"/>
</dbReference>
<dbReference type="GO" id="GO:0016747">
    <property type="term" value="F:acyltransferase activity, transferring groups other than amino-acyl groups"/>
    <property type="evidence" value="ECO:0007669"/>
    <property type="project" value="InterPro"/>
</dbReference>
<protein>
    <submittedName>
        <fullName evidence="2">Acetyltransferase</fullName>
    </submittedName>
</protein>
<keyword evidence="2" id="KW-0808">Transferase</keyword>
<gene>
    <name evidence="2" type="ORF">JCM16418_3563</name>
</gene>
<dbReference type="Proteomes" id="UP000019364">
    <property type="component" value="Unassembled WGS sequence"/>
</dbReference>
<evidence type="ECO:0000259" key="1">
    <source>
        <dbReference type="PROSITE" id="PS51186"/>
    </source>
</evidence>
<dbReference type="STRING" id="1236976.JCM16418_3563"/>
<name>W7YP84_9BACL</name>
<dbReference type="eggNOG" id="COG0456">
    <property type="taxonomic scope" value="Bacteria"/>
</dbReference>
<dbReference type="PROSITE" id="PS51186">
    <property type="entry name" value="GNAT"/>
    <property type="match status" value="1"/>
</dbReference>
<dbReference type="Pfam" id="PF13508">
    <property type="entry name" value="Acetyltransf_7"/>
    <property type="match status" value="1"/>
</dbReference>
<dbReference type="InterPro" id="IPR016181">
    <property type="entry name" value="Acyl_CoA_acyltransferase"/>
</dbReference>
<accession>W7YP84</accession>
<sequence length="126" mass="14623">MDEEMIHSFLKLQWTAQQQSYLQQYPRAEHLILNQAVHKVGQARLNRSDIDLTLVDLSLLPAYRNQGIGTSFILKLQTEAAITSKTIYLSVLHDNPSLRLYERLGFQHKQHNGLHVQMEWSSLLIK</sequence>
<dbReference type="Gene3D" id="3.40.630.30">
    <property type="match status" value="1"/>
</dbReference>
<dbReference type="RefSeq" id="WP_242403866.1">
    <property type="nucleotide sequence ID" value="NZ_BAVZ01000011.1"/>
</dbReference>
<keyword evidence="3" id="KW-1185">Reference proteome</keyword>
<proteinExistence type="predicted"/>